<protein>
    <submittedName>
        <fullName evidence="5">MarR family transcriptional regulator</fullName>
    </submittedName>
</protein>
<keyword evidence="1" id="KW-0805">Transcription regulation</keyword>
<dbReference type="Proteomes" id="UP000663942">
    <property type="component" value="Chromosome"/>
</dbReference>
<sequence length="164" mass="18198">MTDLKGGHGATIGAQLRRLSERIDRDVGRVYAHLGITFEQRWFGVLNQIVQNGPMTVGDLAAALRITHVSVSQSLRSLEAAGYVQALPDPRDARRRRQSLTDEGEALVARLTLLWLAMNREAEALNREADDVVARLDRLDQALDRISLFDRLIAGGEVMDKPQA</sequence>
<proteinExistence type="predicted"/>
<name>A0ABX7SKW4_9CAUL</name>
<dbReference type="PROSITE" id="PS50995">
    <property type="entry name" value="HTH_MARR_2"/>
    <property type="match status" value="1"/>
</dbReference>
<dbReference type="InterPro" id="IPR036390">
    <property type="entry name" value="WH_DNA-bd_sf"/>
</dbReference>
<dbReference type="InterPro" id="IPR000835">
    <property type="entry name" value="HTH_MarR-typ"/>
</dbReference>
<feature type="domain" description="HTH marR-type" evidence="4">
    <location>
        <begin position="9"/>
        <end position="148"/>
    </location>
</feature>
<dbReference type="SMART" id="SM00347">
    <property type="entry name" value="HTH_MARR"/>
    <property type="match status" value="1"/>
</dbReference>
<dbReference type="PRINTS" id="PR00598">
    <property type="entry name" value="HTHMARR"/>
</dbReference>
<dbReference type="Pfam" id="PF12802">
    <property type="entry name" value="MarR_2"/>
    <property type="match status" value="1"/>
</dbReference>
<evidence type="ECO:0000313" key="5">
    <source>
        <dbReference type="EMBL" id="QTC88332.1"/>
    </source>
</evidence>
<evidence type="ECO:0000256" key="3">
    <source>
        <dbReference type="ARBA" id="ARBA00023163"/>
    </source>
</evidence>
<dbReference type="EMBL" id="CP062006">
    <property type="protein sequence ID" value="QTC88332.1"/>
    <property type="molecule type" value="Genomic_DNA"/>
</dbReference>
<dbReference type="InterPro" id="IPR039422">
    <property type="entry name" value="MarR/SlyA-like"/>
</dbReference>
<evidence type="ECO:0000256" key="2">
    <source>
        <dbReference type="ARBA" id="ARBA00023125"/>
    </source>
</evidence>
<gene>
    <name evidence="5" type="ORF">IFE19_02745</name>
</gene>
<reference evidence="5 6" key="1">
    <citation type="submission" date="2020-09" db="EMBL/GenBank/DDBJ databases">
        <title>Brevundimonas sp. LVF1 isolated from an oligotrophic pond in Goettingen, Germany.</title>
        <authorList>
            <person name="Friedrich I."/>
            <person name="Klassen A."/>
            <person name="Neubauer H."/>
            <person name="Schneider D."/>
            <person name="Hertel R."/>
            <person name="Daniel R."/>
        </authorList>
    </citation>
    <scope>NUCLEOTIDE SEQUENCE [LARGE SCALE GENOMIC DNA]</scope>
    <source>
        <strain evidence="5 6">LVF1</strain>
    </source>
</reference>
<dbReference type="InterPro" id="IPR036388">
    <property type="entry name" value="WH-like_DNA-bd_sf"/>
</dbReference>
<keyword evidence="6" id="KW-1185">Reference proteome</keyword>
<dbReference type="Gene3D" id="1.10.10.10">
    <property type="entry name" value="Winged helix-like DNA-binding domain superfamily/Winged helix DNA-binding domain"/>
    <property type="match status" value="1"/>
</dbReference>
<dbReference type="SUPFAM" id="SSF46785">
    <property type="entry name" value="Winged helix' DNA-binding domain"/>
    <property type="match status" value="1"/>
</dbReference>
<dbReference type="PANTHER" id="PTHR33164">
    <property type="entry name" value="TRANSCRIPTIONAL REGULATOR, MARR FAMILY"/>
    <property type="match status" value="1"/>
</dbReference>
<organism evidence="5 6">
    <name type="scientific">Brevundimonas pondensis</name>
    <dbReference type="NCBI Taxonomy" id="2774189"/>
    <lineage>
        <taxon>Bacteria</taxon>
        <taxon>Pseudomonadati</taxon>
        <taxon>Pseudomonadota</taxon>
        <taxon>Alphaproteobacteria</taxon>
        <taxon>Caulobacterales</taxon>
        <taxon>Caulobacteraceae</taxon>
        <taxon>Brevundimonas</taxon>
    </lineage>
</organism>
<accession>A0ABX7SKW4</accession>
<dbReference type="PANTHER" id="PTHR33164:SF64">
    <property type="entry name" value="TRANSCRIPTIONAL REGULATOR SLYA"/>
    <property type="match status" value="1"/>
</dbReference>
<evidence type="ECO:0000259" key="4">
    <source>
        <dbReference type="PROSITE" id="PS50995"/>
    </source>
</evidence>
<evidence type="ECO:0000313" key="6">
    <source>
        <dbReference type="Proteomes" id="UP000663942"/>
    </source>
</evidence>
<evidence type="ECO:0000256" key="1">
    <source>
        <dbReference type="ARBA" id="ARBA00023015"/>
    </source>
</evidence>
<keyword evidence="2" id="KW-0238">DNA-binding</keyword>
<dbReference type="RefSeq" id="WP_207825451.1">
    <property type="nucleotide sequence ID" value="NZ_CP062006.1"/>
</dbReference>
<keyword evidence="3" id="KW-0804">Transcription</keyword>